<dbReference type="Gene3D" id="3.30.70.270">
    <property type="match status" value="2"/>
</dbReference>
<evidence type="ECO:0000256" key="5">
    <source>
        <dbReference type="ARBA" id="ARBA00022759"/>
    </source>
</evidence>
<dbReference type="InterPro" id="IPR041577">
    <property type="entry name" value="RT_RNaseH_2"/>
</dbReference>
<dbReference type="InterPro" id="IPR043502">
    <property type="entry name" value="DNA/RNA_pol_sf"/>
</dbReference>
<evidence type="ECO:0000313" key="11">
    <source>
        <dbReference type="Proteomes" id="UP000265515"/>
    </source>
</evidence>
<dbReference type="InterPro" id="IPR043128">
    <property type="entry name" value="Rev_trsase/Diguanyl_cyclase"/>
</dbReference>
<evidence type="ECO:0000259" key="9">
    <source>
        <dbReference type="PROSITE" id="PS50878"/>
    </source>
</evidence>
<evidence type="ECO:0000313" key="10">
    <source>
        <dbReference type="EMBL" id="GBG76428.1"/>
    </source>
</evidence>
<evidence type="ECO:0000256" key="2">
    <source>
        <dbReference type="ARBA" id="ARBA00022679"/>
    </source>
</evidence>
<dbReference type="Pfam" id="PF17919">
    <property type="entry name" value="RT_RNaseH_2"/>
    <property type="match status" value="1"/>
</dbReference>
<evidence type="ECO:0000256" key="7">
    <source>
        <dbReference type="ARBA" id="ARBA00022918"/>
    </source>
</evidence>
<keyword evidence="11" id="KW-1185">Reference proteome</keyword>
<dbReference type="EMBL" id="BFEA01000244">
    <property type="protein sequence ID" value="GBG76428.1"/>
    <property type="molecule type" value="Genomic_DNA"/>
</dbReference>
<evidence type="ECO:0000256" key="1">
    <source>
        <dbReference type="ARBA" id="ARBA00022670"/>
    </source>
</evidence>
<dbReference type="Gramene" id="GBG76428">
    <property type="protein sequence ID" value="GBG76428"/>
    <property type="gene ID" value="CBR_g22176"/>
</dbReference>
<sequence length="451" mass="51619">MDMLLGMYYLSVAQPQFDWDRKVVKHTLPNGGTTRLHKFKASSLIDSHGCLCAAMFYNYYKQNPEEGMYLIYVSAAGEPVKMPPEIEGVVAKYPDLFEATGVVEREVVHAIEIIPGSSIPKGRIYRMSPGELDELRRQLKELVEKGWIRPSVSPYGSPVLVVPKKKEGTLRMCIDYRGLNAINVKNREPLPRIDDLLDRVQGCQYFSKIDLKFGYHQIVIWPEDQHKTAFQTRYGLYEFVVMPFGLCNAPGTFQHAMNRIFHDYLDKFVIVYLDDILLFSKTVEEHVAHLVKVLGFLRQHKFKINGEKCEFGRPRVLYLGHEIPAEGLNPDDAKVASIRDWPRPQSVTEIRSFLGMTGYYRTFVKNYSIVPAPLTDLTRLDTPWEWTDKSEAAFGHLKHALTHYEVLKLPDPDKPFIVTTDASQYGIGVVLAQQDGPKLRPVEYMSKKMPS</sequence>
<accession>A0A388L2D9</accession>
<dbReference type="FunFam" id="3.10.10.10:FF:000007">
    <property type="entry name" value="Retrovirus-related Pol polyprotein from transposon 17.6-like Protein"/>
    <property type="match status" value="1"/>
</dbReference>
<feature type="domain" description="Reverse transcriptase" evidence="9">
    <location>
        <begin position="143"/>
        <end position="323"/>
    </location>
</feature>
<keyword evidence="1" id="KW-0645">Protease</keyword>
<keyword evidence="8" id="KW-0511">Multifunctional enzyme</keyword>
<dbReference type="AlphaFoldDB" id="A0A388L2D9"/>
<dbReference type="FunFam" id="3.30.70.270:FF:000020">
    <property type="entry name" value="Transposon Tf2-6 polyprotein-like Protein"/>
    <property type="match status" value="1"/>
</dbReference>
<keyword evidence="5" id="KW-0255">Endonuclease</keyword>
<dbReference type="Gene3D" id="3.10.10.10">
    <property type="entry name" value="HIV Type 1 Reverse Transcriptase, subunit A, domain 1"/>
    <property type="match status" value="1"/>
</dbReference>
<dbReference type="PANTHER" id="PTHR37984:SF5">
    <property type="entry name" value="PROTEIN NYNRIN-LIKE"/>
    <property type="match status" value="1"/>
</dbReference>
<comment type="caution">
    <text evidence="10">The sequence shown here is derived from an EMBL/GenBank/DDBJ whole genome shotgun (WGS) entry which is preliminary data.</text>
</comment>
<dbReference type="GO" id="GO:0003964">
    <property type="term" value="F:RNA-directed DNA polymerase activity"/>
    <property type="evidence" value="ECO:0007669"/>
    <property type="project" value="UniProtKB-KW"/>
</dbReference>
<reference evidence="10 11" key="1">
    <citation type="journal article" date="2018" name="Cell">
        <title>The Chara Genome: Secondary Complexity and Implications for Plant Terrestrialization.</title>
        <authorList>
            <person name="Nishiyama T."/>
            <person name="Sakayama H."/>
            <person name="Vries J.D."/>
            <person name="Buschmann H."/>
            <person name="Saint-Marcoux D."/>
            <person name="Ullrich K.K."/>
            <person name="Haas F.B."/>
            <person name="Vanderstraeten L."/>
            <person name="Becker D."/>
            <person name="Lang D."/>
            <person name="Vosolsobe S."/>
            <person name="Rombauts S."/>
            <person name="Wilhelmsson P.K.I."/>
            <person name="Janitza P."/>
            <person name="Kern R."/>
            <person name="Heyl A."/>
            <person name="Rumpler F."/>
            <person name="Villalobos L.I.A.C."/>
            <person name="Clay J.M."/>
            <person name="Skokan R."/>
            <person name="Toyoda A."/>
            <person name="Suzuki Y."/>
            <person name="Kagoshima H."/>
            <person name="Schijlen E."/>
            <person name="Tajeshwar N."/>
            <person name="Catarino B."/>
            <person name="Hetherington A.J."/>
            <person name="Saltykova A."/>
            <person name="Bonnot C."/>
            <person name="Breuninger H."/>
            <person name="Symeonidi A."/>
            <person name="Radhakrishnan G.V."/>
            <person name="Van Nieuwerburgh F."/>
            <person name="Deforce D."/>
            <person name="Chang C."/>
            <person name="Karol K.G."/>
            <person name="Hedrich R."/>
            <person name="Ulvskov P."/>
            <person name="Glockner G."/>
            <person name="Delwiche C.F."/>
            <person name="Petrasek J."/>
            <person name="Van de Peer Y."/>
            <person name="Friml J."/>
            <person name="Beilby M."/>
            <person name="Dolan L."/>
            <person name="Kohara Y."/>
            <person name="Sugano S."/>
            <person name="Fujiyama A."/>
            <person name="Delaux P.-M."/>
            <person name="Quint M."/>
            <person name="TheiBen G."/>
            <person name="Hagemann M."/>
            <person name="Harholt J."/>
            <person name="Dunand C."/>
            <person name="Zachgo S."/>
            <person name="Langdale J."/>
            <person name="Maumus F."/>
            <person name="Straeten D.V.D."/>
            <person name="Gould S.B."/>
            <person name="Rensing S.A."/>
        </authorList>
    </citation>
    <scope>NUCLEOTIDE SEQUENCE [LARGE SCALE GENOMIC DNA]</scope>
    <source>
        <strain evidence="10 11">S276</strain>
    </source>
</reference>
<dbReference type="Pfam" id="PF00078">
    <property type="entry name" value="RVT_1"/>
    <property type="match status" value="1"/>
</dbReference>
<dbReference type="InterPro" id="IPR050951">
    <property type="entry name" value="Retrovirus_Pol_polyprotein"/>
</dbReference>
<dbReference type="InterPro" id="IPR000477">
    <property type="entry name" value="RT_dom"/>
</dbReference>
<evidence type="ECO:0000256" key="8">
    <source>
        <dbReference type="ARBA" id="ARBA00023268"/>
    </source>
</evidence>
<name>A0A388L2D9_CHABU</name>
<dbReference type="PROSITE" id="PS50878">
    <property type="entry name" value="RT_POL"/>
    <property type="match status" value="1"/>
</dbReference>
<dbReference type="GO" id="GO:0006508">
    <property type="term" value="P:proteolysis"/>
    <property type="evidence" value="ECO:0007669"/>
    <property type="project" value="UniProtKB-KW"/>
</dbReference>
<keyword evidence="4" id="KW-0540">Nuclease</keyword>
<dbReference type="PANTHER" id="PTHR37984">
    <property type="entry name" value="PROTEIN CBG26694"/>
    <property type="match status" value="1"/>
</dbReference>
<gene>
    <name evidence="10" type="ORF">CBR_g22176</name>
</gene>
<dbReference type="GO" id="GO:0004519">
    <property type="term" value="F:endonuclease activity"/>
    <property type="evidence" value="ECO:0007669"/>
    <property type="project" value="UniProtKB-KW"/>
</dbReference>
<proteinExistence type="predicted"/>
<keyword evidence="6" id="KW-0378">Hydrolase</keyword>
<dbReference type="SUPFAM" id="SSF56672">
    <property type="entry name" value="DNA/RNA polymerases"/>
    <property type="match status" value="1"/>
</dbReference>
<evidence type="ECO:0000256" key="6">
    <source>
        <dbReference type="ARBA" id="ARBA00022801"/>
    </source>
</evidence>
<evidence type="ECO:0000256" key="3">
    <source>
        <dbReference type="ARBA" id="ARBA00022695"/>
    </source>
</evidence>
<dbReference type="CDD" id="cd01647">
    <property type="entry name" value="RT_LTR"/>
    <property type="match status" value="1"/>
</dbReference>
<dbReference type="GO" id="GO:0008233">
    <property type="term" value="F:peptidase activity"/>
    <property type="evidence" value="ECO:0007669"/>
    <property type="project" value="UniProtKB-KW"/>
</dbReference>
<keyword evidence="7" id="KW-0695">RNA-directed DNA polymerase</keyword>
<dbReference type="OrthoDB" id="407598at2759"/>
<protein>
    <recommendedName>
        <fullName evidence="9">Reverse transcriptase domain-containing protein</fullName>
    </recommendedName>
</protein>
<organism evidence="10 11">
    <name type="scientific">Chara braunii</name>
    <name type="common">Braun's stonewort</name>
    <dbReference type="NCBI Taxonomy" id="69332"/>
    <lineage>
        <taxon>Eukaryota</taxon>
        <taxon>Viridiplantae</taxon>
        <taxon>Streptophyta</taxon>
        <taxon>Charophyceae</taxon>
        <taxon>Charales</taxon>
        <taxon>Characeae</taxon>
        <taxon>Chara</taxon>
    </lineage>
</organism>
<keyword evidence="2" id="KW-0808">Transferase</keyword>
<dbReference type="Proteomes" id="UP000265515">
    <property type="component" value="Unassembled WGS sequence"/>
</dbReference>
<keyword evidence="3" id="KW-0548">Nucleotidyltransferase</keyword>
<evidence type="ECO:0000256" key="4">
    <source>
        <dbReference type="ARBA" id="ARBA00022722"/>
    </source>
</evidence>